<dbReference type="OrthoDB" id="8194670at2759"/>
<proteinExistence type="predicted"/>
<dbReference type="Proteomes" id="UP001152799">
    <property type="component" value="Chromosome 2"/>
</dbReference>
<keyword evidence="1" id="KW-0175">Coiled coil</keyword>
<dbReference type="SMART" id="SM00708">
    <property type="entry name" value="PhBP"/>
    <property type="match status" value="1"/>
</dbReference>
<evidence type="ECO:0000256" key="1">
    <source>
        <dbReference type="SAM" id="Coils"/>
    </source>
</evidence>
<sequence>MPATPEERGEAKERAISNTEEVLQEEVLKCQKVSRWCLEYYLQVITTKMVGRSQIITRNKATVPSQNRNHMADRVNNLEVNLQQGLQEIKDKVLSNPNTPIQKDELTNAIAEFESRVLKEIQEVKNMLEEMNKEVEYSKQEIKSNCLVINGIKEKNNSDISTEIISIIQNRINIDVSKSDLDYCYRLGQKSEASTNKTRPVVVRFVNRWLRDDIFNLKKNLKGSGIVINECLTAKQIVLLKKVREKVGVKNCWTTGDFHANCLENHDVKEQILVEALDGKVDHDDDFYKHIFCVTKKANLIDDNGVVDTSNFEIDMAAVIDPHNMDNVAAIVRKCLIEKDDIMTTIKEAVQCFFSEEHNL</sequence>
<organism evidence="2 3">
    <name type="scientific">Ceutorhynchus assimilis</name>
    <name type="common">cabbage seed weevil</name>
    <dbReference type="NCBI Taxonomy" id="467358"/>
    <lineage>
        <taxon>Eukaryota</taxon>
        <taxon>Metazoa</taxon>
        <taxon>Ecdysozoa</taxon>
        <taxon>Arthropoda</taxon>
        <taxon>Hexapoda</taxon>
        <taxon>Insecta</taxon>
        <taxon>Pterygota</taxon>
        <taxon>Neoptera</taxon>
        <taxon>Endopterygota</taxon>
        <taxon>Coleoptera</taxon>
        <taxon>Polyphaga</taxon>
        <taxon>Cucujiformia</taxon>
        <taxon>Curculionidae</taxon>
        <taxon>Ceutorhynchinae</taxon>
        <taxon>Ceutorhynchus</taxon>
    </lineage>
</organism>
<dbReference type="InterPro" id="IPR036728">
    <property type="entry name" value="PBP_GOBP_sf"/>
</dbReference>
<dbReference type="InterPro" id="IPR006170">
    <property type="entry name" value="PBP/GOBP"/>
</dbReference>
<name>A0A9N9MHS6_9CUCU</name>
<dbReference type="Gene3D" id="3.30.70.1820">
    <property type="entry name" value="L1 transposable element, RRM domain"/>
    <property type="match status" value="1"/>
</dbReference>
<evidence type="ECO:0000313" key="2">
    <source>
        <dbReference type="EMBL" id="CAG9764519.1"/>
    </source>
</evidence>
<dbReference type="Pfam" id="PF01395">
    <property type="entry name" value="PBP_GOBP"/>
    <property type="match status" value="1"/>
</dbReference>
<accession>A0A9N9MHS6</accession>
<dbReference type="GO" id="GO:0005549">
    <property type="term" value="F:odorant binding"/>
    <property type="evidence" value="ECO:0007669"/>
    <property type="project" value="InterPro"/>
</dbReference>
<keyword evidence="3" id="KW-1185">Reference proteome</keyword>
<evidence type="ECO:0000313" key="3">
    <source>
        <dbReference type="Proteomes" id="UP001152799"/>
    </source>
</evidence>
<protein>
    <submittedName>
        <fullName evidence="2">Uncharacterized protein</fullName>
    </submittedName>
</protein>
<dbReference type="EMBL" id="OU892278">
    <property type="protein sequence ID" value="CAG9764519.1"/>
    <property type="molecule type" value="Genomic_DNA"/>
</dbReference>
<feature type="coiled-coil region" evidence="1">
    <location>
        <begin position="103"/>
        <end position="141"/>
    </location>
</feature>
<reference evidence="2" key="1">
    <citation type="submission" date="2022-01" db="EMBL/GenBank/DDBJ databases">
        <authorList>
            <person name="King R."/>
        </authorList>
    </citation>
    <scope>NUCLEOTIDE SEQUENCE</scope>
</reference>
<dbReference type="Gene3D" id="1.10.238.20">
    <property type="entry name" value="Pheromone/general odorant binding protein domain"/>
    <property type="match status" value="1"/>
</dbReference>
<dbReference type="AlphaFoldDB" id="A0A9N9MHS6"/>
<dbReference type="SUPFAM" id="SSF47565">
    <property type="entry name" value="Insect pheromone/odorant-binding proteins"/>
    <property type="match status" value="1"/>
</dbReference>
<dbReference type="CDD" id="cd23992">
    <property type="entry name" value="PBP_GOBP"/>
    <property type="match status" value="1"/>
</dbReference>
<gene>
    <name evidence="2" type="ORF">CEUTPL_LOCUS5158</name>
</gene>